<reference evidence="9" key="1">
    <citation type="journal article" date="2021" name="PeerJ">
        <title>Extensive microbial diversity within the chicken gut microbiome revealed by metagenomics and culture.</title>
        <authorList>
            <person name="Gilroy R."/>
            <person name="Ravi A."/>
            <person name="Getino M."/>
            <person name="Pursley I."/>
            <person name="Horton D.L."/>
            <person name="Alikhan N.F."/>
            <person name="Baker D."/>
            <person name="Gharbi K."/>
            <person name="Hall N."/>
            <person name="Watson M."/>
            <person name="Adriaenssens E.M."/>
            <person name="Foster-Nyarko E."/>
            <person name="Jarju S."/>
            <person name="Secka A."/>
            <person name="Antonio M."/>
            <person name="Oren A."/>
            <person name="Chaudhuri R.R."/>
            <person name="La Ragione R."/>
            <person name="Hildebrand F."/>
            <person name="Pallen M.J."/>
        </authorList>
    </citation>
    <scope>NUCLEOTIDE SEQUENCE</scope>
    <source>
        <strain evidence="9">ChiGjej1B1-98</strain>
    </source>
</reference>
<dbReference type="EMBL" id="DXDC01000470">
    <property type="protein sequence ID" value="HIY67674.1"/>
    <property type="molecule type" value="Genomic_DNA"/>
</dbReference>
<comment type="subcellular location">
    <subcellularLocation>
        <location evidence="1">Cell membrane</location>
        <topology evidence="1">Multi-pass membrane protein</topology>
    </subcellularLocation>
</comment>
<dbReference type="Pfam" id="PF13515">
    <property type="entry name" value="FUSC_2"/>
    <property type="match status" value="1"/>
</dbReference>
<evidence type="ECO:0000256" key="5">
    <source>
        <dbReference type="ARBA" id="ARBA00023136"/>
    </source>
</evidence>
<keyword evidence="3 7" id="KW-0812">Transmembrane</keyword>
<dbReference type="Proteomes" id="UP000824005">
    <property type="component" value="Unassembled WGS sequence"/>
</dbReference>
<feature type="domain" description="Integral membrane bound transporter" evidence="8">
    <location>
        <begin position="37"/>
        <end position="160"/>
    </location>
</feature>
<feature type="transmembrane region" description="Helical" evidence="7">
    <location>
        <begin position="150"/>
        <end position="170"/>
    </location>
</feature>
<evidence type="ECO:0000313" key="9">
    <source>
        <dbReference type="EMBL" id="HIY67674.1"/>
    </source>
</evidence>
<proteinExistence type="inferred from homology"/>
<evidence type="ECO:0000256" key="7">
    <source>
        <dbReference type="SAM" id="Phobius"/>
    </source>
</evidence>
<comment type="similarity">
    <text evidence="6">Belongs to the YccS/YhfK family.</text>
</comment>
<evidence type="ECO:0000313" key="10">
    <source>
        <dbReference type="Proteomes" id="UP000824005"/>
    </source>
</evidence>
<feature type="transmembrane region" description="Helical" evidence="7">
    <location>
        <begin position="100"/>
        <end position="118"/>
    </location>
</feature>
<reference evidence="9" key="2">
    <citation type="submission" date="2021-04" db="EMBL/GenBank/DDBJ databases">
        <authorList>
            <person name="Gilroy R."/>
        </authorList>
    </citation>
    <scope>NUCLEOTIDE SEQUENCE</scope>
    <source>
        <strain evidence="9">ChiGjej1B1-98</strain>
    </source>
</reference>
<dbReference type="InterPro" id="IPR049453">
    <property type="entry name" value="Memb_transporter_dom"/>
</dbReference>
<name>A0A9D1YXJ8_9MICO</name>
<evidence type="ECO:0000256" key="3">
    <source>
        <dbReference type="ARBA" id="ARBA00022692"/>
    </source>
</evidence>
<comment type="caution">
    <text evidence="9">The sequence shown here is derived from an EMBL/GenBank/DDBJ whole genome shotgun (WGS) entry which is preliminary data.</text>
</comment>
<dbReference type="AlphaFoldDB" id="A0A9D1YXJ8"/>
<dbReference type="GO" id="GO:0005886">
    <property type="term" value="C:plasma membrane"/>
    <property type="evidence" value="ECO:0007669"/>
    <property type="project" value="UniProtKB-SubCell"/>
</dbReference>
<keyword evidence="5 7" id="KW-0472">Membrane</keyword>
<keyword evidence="4 7" id="KW-1133">Transmembrane helix</keyword>
<keyword evidence="2" id="KW-1003">Cell membrane</keyword>
<sequence length="361" mass="39445">MPASRFTARVRGTVDLVRAKSRVSVLQMVKTGIAAVLAWLLTSLLSAPEPPIFAVIAAIIVVQPSVNQSFAKAIERSFGVVLGVVIAMLLGLAFPEQNWVILVAVVAALLVAWLLRLSSVTSNQVPISAMLVLALGAASVEYSFERIIETVIGAAIAFVVNALVVPPVPLAQARSSITELAEETARGFDRLADAAVGAKRAEHPELLLIEARLLRPMLERASEHVTAAEEGLDLNPRARRYRKRIDAMRETLRALSVITNPLIGMTRAFHDHFDDELTREPMMVEIAVEMRRIAHDIRMKFVTPHEAESGEAADTKPLLTTPLVMQAPSGTHWILIGSLLEDLRRVHEVVEAGQVDWEGRP</sequence>
<dbReference type="PANTHER" id="PTHR30509:SF9">
    <property type="entry name" value="MULTIDRUG RESISTANCE PROTEIN MDTO"/>
    <property type="match status" value="1"/>
</dbReference>
<accession>A0A9D1YXJ8</accession>
<evidence type="ECO:0000256" key="6">
    <source>
        <dbReference type="ARBA" id="ARBA00043993"/>
    </source>
</evidence>
<feature type="transmembrane region" description="Helical" evidence="7">
    <location>
        <begin position="125"/>
        <end position="144"/>
    </location>
</feature>
<protein>
    <submittedName>
        <fullName evidence="9">FUSC family protein</fullName>
    </submittedName>
</protein>
<feature type="transmembrane region" description="Helical" evidence="7">
    <location>
        <begin position="77"/>
        <end position="94"/>
    </location>
</feature>
<evidence type="ECO:0000256" key="2">
    <source>
        <dbReference type="ARBA" id="ARBA00022475"/>
    </source>
</evidence>
<dbReference type="PANTHER" id="PTHR30509">
    <property type="entry name" value="P-HYDROXYBENZOIC ACID EFFLUX PUMP SUBUNIT-RELATED"/>
    <property type="match status" value="1"/>
</dbReference>
<evidence type="ECO:0000259" key="8">
    <source>
        <dbReference type="Pfam" id="PF13515"/>
    </source>
</evidence>
<organism evidence="9 10">
    <name type="scientific">Candidatus Agrococcus pullicola</name>
    <dbReference type="NCBI Taxonomy" id="2838429"/>
    <lineage>
        <taxon>Bacteria</taxon>
        <taxon>Bacillati</taxon>
        <taxon>Actinomycetota</taxon>
        <taxon>Actinomycetes</taxon>
        <taxon>Micrococcales</taxon>
        <taxon>Microbacteriaceae</taxon>
        <taxon>Agrococcus</taxon>
    </lineage>
</organism>
<gene>
    <name evidence="9" type="ORF">H9830_15520</name>
</gene>
<evidence type="ECO:0000256" key="4">
    <source>
        <dbReference type="ARBA" id="ARBA00022989"/>
    </source>
</evidence>
<evidence type="ECO:0000256" key="1">
    <source>
        <dbReference type="ARBA" id="ARBA00004651"/>
    </source>
</evidence>